<dbReference type="Proteomes" id="UP000824065">
    <property type="component" value="Unassembled WGS sequence"/>
</dbReference>
<name>A0A9D2JMW2_9FIRM</name>
<proteinExistence type="predicted"/>
<gene>
    <name evidence="1" type="ORF">H9725_04785</name>
</gene>
<reference evidence="1" key="2">
    <citation type="submission" date="2021-04" db="EMBL/GenBank/DDBJ databases">
        <authorList>
            <person name="Gilroy R."/>
        </authorList>
    </citation>
    <scope>NUCLEOTIDE SEQUENCE</scope>
    <source>
        <strain evidence="1">ChiBcec16-3735</strain>
    </source>
</reference>
<dbReference type="SUPFAM" id="SSF55729">
    <property type="entry name" value="Acyl-CoA N-acyltransferases (Nat)"/>
    <property type="match status" value="1"/>
</dbReference>
<sequence length="270" mass="29836">MFRLMEPSDLAAMEELWAACRSDPADYAARAIQRFAGEENAWLAEENGRLQAMLLAVPAALQGRQGYYLCGLCSREDTAAAGLLEEASARLFGRGAAFLAAAPAARQAAFYAAHGFGRAFGLRCLTREVRRNLWSQAEFDAVTAKKLCELRRQYCPGCVELDAGRMAVVLGDLYARGITIVSSAHGYGLYFRQDDTLYFIELMAEDDRAAEVLMEAARQKEVVVEKAVITVGEGQPLFYGEGTRQEYGMIRFEGAPFDLSESYMRLMLAD</sequence>
<accession>A0A9D2JMW2</accession>
<dbReference type="InterPro" id="IPR016181">
    <property type="entry name" value="Acyl_CoA_acyltransferase"/>
</dbReference>
<evidence type="ECO:0000313" key="2">
    <source>
        <dbReference type="Proteomes" id="UP000824065"/>
    </source>
</evidence>
<dbReference type="Gene3D" id="3.40.630.30">
    <property type="match status" value="1"/>
</dbReference>
<protein>
    <recommendedName>
        <fullName evidence="3">N-acetyltransferase domain-containing protein</fullName>
    </recommendedName>
</protein>
<dbReference type="AlphaFoldDB" id="A0A9D2JMW2"/>
<evidence type="ECO:0008006" key="3">
    <source>
        <dbReference type="Google" id="ProtNLM"/>
    </source>
</evidence>
<evidence type="ECO:0000313" key="1">
    <source>
        <dbReference type="EMBL" id="HIZ57883.1"/>
    </source>
</evidence>
<dbReference type="EMBL" id="DXBJ01000031">
    <property type="protein sequence ID" value="HIZ57883.1"/>
    <property type="molecule type" value="Genomic_DNA"/>
</dbReference>
<reference evidence="1" key="1">
    <citation type="journal article" date="2021" name="PeerJ">
        <title>Extensive microbial diversity within the chicken gut microbiome revealed by metagenomics and culture.</title>
        <authorList>
            <person name="Gilroy R."/>
            <person name="Ravi A."/>
            <person name="Getino M."/>
            <person name="Pursley I."/>
            <person name="Horton D.L."/>
            <person name="Alikhan N.F."/>
            <person name="Baker D."/>
            <person name="Gharbi K."/>
            <person name="Hall N."/>
            <person name="Watson M."/>
            <person name="Adriaenssens E.M."/>
            <person name="Foster-Nyarko E."/>
            <person name="Jarju S."/>
            <person name="Secka A."/>
            <person name="Antonio M."/>
            <person name="Oren A."/>
            <person name="Chaudhuri R.R."/>
            <person name="La Ragione R."/>
            <person name="Hildebrand F."/>
            <person name="Pallen M.J."/>
        </authorList>
    </citation>
    <scope>NUCLEOTIDE SEQUENCE</scope>
    <source>
        <strain evidence="1">ChiBcec16-3735</strain>
    </source>
</reference>
<organism evidence="1 2">
    <name type="scientific">Candidatus Faecalibacterium gallistercoris</name>
    <dbReference type="NCBI Taxonomy" id="2838579"/>
    <lineage>
        <taxon>Bacteria</taxon>
        <taxon>Bacillati</taxon>
        <taxon>Bacillota</taxon>
        <taxon>Clostridia</taxon>
        <taxon>Eubacteriales</taxon>
        <taxon>Oscillospiraceae</taxon>
        <taxon>Faecalibacterium</taxon>
    </lineage>
</organism>
<comment type="caution">
    <text evidence="1">The sequence shown here is derived from an EMBL/GenBank/DDBJ whole genome shotgun (WGS) entry which is preliminary data.</text>
</comment>